<evidence type="ECO:0000256" key="7">
    <source>
        <dbReference type="ARBA" id="ARBA00023237"/>
    </source>
</evidence>
<sequence>MEKKLAGVLCFLLFTILVAHAQPQPRTLTLEEAVQLGLQNSKQLKRSQDKIDLALTRLDQAKDLRLPNAKVGFQYLHALMLSRLVSIPGLTKEPIKLNFDFPAYVGTLSVSEPIFNGNQFKYARQSADLMVQMSRLDADKDKDDITYLVINSYLNYDKILENLLIVAQNMQDVQSKLDEQIKYESQGLATQNDVLRFQLQKSQIQLTEIQLENNRKIANYNMDIILGLPDTTEIILPPVNYRINEQFAFGDLIQTAETNRRELQDLSYQTKMADIDIKKIHDQRLPTVSATGGMYYINPTGDPIPMHNNLLAPLTLGVGVSWNIGTLYTNKNKEREAAVQRRDLNVARDQTLDDIHQDVHQQFMLYQTALEQIKVLQVAVTQAEENERITESKYRNNLVNTTDRIDAQTLLYQARVNLELAKSDATISYYNVLRATGNLMGQGPIGRRPNIK</sequence>
<evidence type="ECO:0000256" key="5">
    <source>
        <dbReference type="ARBA" id="ARBA00022692"/>
    </source>
</evidence>
<keyword evidence="3" id="KW-0813">Transport</keyword>
<dbReference type="Pfam" id="PF02321">
    <property type="entry name" value="OEP"/>
    <property type="match status" value="1"/>
</dbReference>
<evidence type="ECO:0000256" key="1">
    <source>
        <dbReference type="ARBA" id="ARBA00004442"/>
    </source>
</evidence>
<dbReference type="GO" id="GO:0015562">
    <property type="term" value="F:efflux transmembrane transporter activity"/>
    <property type="evidence" value="ECO:0007669"/>
    <property type="project" value="InterPro"/>
</dbReference>
<keyword evidence="4" id="KW-1134">Transmembrane beta strand</keyword>
<keyword evidence="7" id="KW-0998">Cell outer membrane</keyword>
<keyword evidence="6" id="KW-0472">Membrane</keyword>
<gene>
    <name evidence="10" type="ORF">GCM10011511_36700</name>
</gene>
<evidence type="ECO:0008006" key="12">
    <source>
        <dbReference type="Google" id="ProtNLM"/>
    </source>
</evidence>
<evidence type="ECO:0000256" key="9">
    <source>
        <dbReference type="SAM" id="SignalP"/>
    </source>
</evidence>
<feature type="signal peptide" evidence="9">
    <location>
        <begin position="1"/>
        <end position="21"/>
    </location>
</feature>
<protein>
    <recommendedName>
        <fullName evidence="12">TolC family protein</fullName>
    </recommendedName>
</protein>
<dbReference type="PANTHER" id="PTHR30026">
    <property type="entry name" value="OUTER MEMBRANE PROTEIN TOLC"/>
    <property type="match status" value="1"/>
</dbReference>
<evidence type="ECO:0000313" key="10">
    <source>
        <dbReference type="EMBL" id="GGB09821.1"/>
    </source>
</evidence>
<comment type="subcellular location">
    <subcellularLocation>
        <location evidence="1">Cell outer membrane</location>
    </subcellularLocation>
</comment>
<feature type="chain" id="PRO_5035222975" description="TolC family protein" evidence="9">
    <location>
        <begin position="22"/>
        <end position="452"/>
    </location>
</feature>
<evidence type="ECO:0000313" key="11">
    <source>
        <dbReference type="Proteomes" id="UP000607559"/>
    </source>
</evidence>
<comment type="caution">
    <text evidence="10">The sequence shown here is derived from an EMBL/GenBank/DDBJ whole genome shotgun (WGS) entry which is preliminary data.</text>
</comment>
<organism evidence="10 11">
    <name type="scientific">Puia dinghuensis</name>
    <dbReference type="NCBI Taxonomy" id="1792502"/>
    <lineage>
        <taxon>Bacteria</taxon>
        <taxon>Pseudomonadati</taxon>
        <taxon>Bacteroidota</taxon>
        <taxon>Chitinophagia</taxon>
        <taxon>Chitinophagales</taxon>
        <taxon>Chitinophagaceae</taxon>
        <taxon>Puia</taxon>
    </lineage>
</organism>
<reference evidence="10" key="2">
    <citation type="submission" date="2020-09" db="EMBL/GenBank/DDBJ databases">
        <authorList>
            <person name="Sun Q."/>
            <person name="Zhou Y."/>
        </authorList>
    </citation>
    <scope>NUCLEOTIDE SEQUENCE</scope>
    <source>
        <strain evidence="10">CGMCC 1.15448</strain>
    </source>
</reference>
<dbReference type="PANTHER" id="PTHR30026:SF20">
    <property type="entry name" value="OUTER MEMBRANE PROTEIN TOLC"/>
    <property type="match status" value="1"/>
</dbReference>
<dbReference type="GO" id="GO:1990281">
    <property type="term" value="C:efflux pump complex"/>
    <property type="evidence" value="ECO:0007669"/>
    <property type="project" value="TreeGrafter"/>
</dbReference>
<dbReference type="Proteomes" id="UP000607559">
    <property type="component" value="Unassembled WGS sequence"/>
</dbReference>
<evidence type="ECO:0000256" key="3">
    <source>
        <dbReference type="ARBA" id="ARBA00022448"/>
    </source>
</evidence>
<keyword evidence="9" id="KW-0732">Signal</keyword>
<proteinExistence type="inferred from homology"/>
<name>A0A8J2UFB5_9BACT</name>
<accession>A0A8J2UFB5</accession>
<dbReference type="GO" id="GO:0015288">
    <property type="term" value="F:porin activity"/>
    <property type="evidence" value="ECO:0007669"/>
    <property type="project" value="TreeGrafter"/>
</dbReference>
<evidence type="ECO:0000256" key="2">
    <source>
        <dbReference type="ARBA" id="ARBA00007613"/>
    </source>
</evidence>
<keyword evidence="5" id="KW-0812">Transmembrane</keyword>
<dbReference type="SUPFAM" id="SSF56954">
    <property type="entry name" value="Outer membrane efflux proteins (OEP)"/>
    <property type="match status" value="1"/>
</dbReference>
<dbReference type="GO" id="GO:0009279">
    <property type="term" value="C:cell outer membrane"/>
    <property type="evidence" value="ECO:0007669"/>
    <property type="project" value="UniProtKB-SubCell"/>
</dbReference>
<evidence type="ECO:0000256" key="4">
    <source>
        <dbReference type="ARBA" id="ARBA00022452"/>
    </source>
</evidence>
<reference evidence="10" key="1">
    <citation type="journal article" date="2014" name="Int. J. Syst. Evol. Microbiol.">
        <title>Complete genome sequence of Corynebacterium casei LMG S-19264T (=DSM 44701T), isolated from a smear-ripened cheese.</title>
        <authorList>
            <consortium name="US DOE Joint Genome Institute (JGI-PGF)"/>
            <person name="Walter F."/>
            <person name="Albersmeier A."/>
            <person name="Kalinowski J."/>
            <person name="Ruckert C."/>
        </authorList>
    </citation>
    <scope>NUCLEOTIDE SEQUENCE</scope>
    <source>
        <strain evidence="10">CGMCC 1.15448</strain>
    </source>
</reference>
<dbReference type="InterPro" id="IPR003423">
    <property type="entry name" value="OMP_efflux"/>
</dbReference>
<dbReference type="AlphaFoldDB" id="A0A8J2UFB5"/>
<evidence type="ECO:0000256" key="6">
    <source>
        <dbReference type="ARBA" id="ARBA00023136"/>
    </source>
</evidence>
<dbReference type="EMBL" id="BMJC01000004">
    <property type="protein sequence ID" value="GGB09821.1"/>
    <property type="molecule type" value="Genomic_DNA"/>
</dbReference>
<evidence type="ECO:0000256" key="8">
    <source>
        <dbReference type="SAM" id="Coils"/>
    </source>
</evidence>
<dbReference type="Gene3D" id="1.20.1600.10">
    <property type="entry name" value="Outer membrane efflux proteins (OEP)"/>
    <property type="match status" value="1"/>
</dbReference>
<comment type="similarity">
    <text evidence="2">Belongs to the outer membrane factor (OMF) (TC 1.B.17) family.</text>
</comment>
<keyword evidence="11" id="KW-1185">Reference proteome</keyword>
<keyword evidence="8" id="KW-0175">Coiled coil</keyword>
<dbReference type="RefSeq" id="WP_188934381.1">
    <property type="nucleotide sequence ID" value="NZ_BMJC01000004.1"/>
</dbReference>
<feature type="coiled-coil region" evidence="8">
    <location>
        <begin position="330"/>
        <end position="386"/>
    </location>
</feature>
<dbReference type="InterPro" id="IPR051906">
    <property type="entry name" value="TolC-like"/>
</dbReference>